<reference evidence="3" key="3">
    <citation type="submission" date="2023-06" db="EMBL/GenBank/DDBJ databases">
        <authorList>
            <person name="Lucena T."/>
            <person name="Sun Q."/>
        </authorList>
    </citation>
    <scope>NUCLEOTIDE SEQUENCE</scope>
    <source>
        <strain evidence="3">CECT 7184</strain>
    </source>
</reference>
<dbReference type="InterPro" id="IPR010131">
    <property type="entry name" value="MdtP/NodT-like"/>
</dbReference>
<comment type="subcellular location">
    <subcellularLocation>
        <location evidence="2">Cell membrane</location>
        <topology evidence="2">Lipid-anchor</topology>
    </subcellularLocation>
</comment>
<keyword evidence="2" id="KW-0449">Lipoprotein</keyword>
<protein>
    <submittedName>
        <fullName evidence="3">Efflux transporter outer membrane subunit</fullName>
    </submittedName>
</protein>
<dbReference type="Proteomes" id="UP001242368">
    <property type="component" value="Unassembled WGS sequence"/>
</dbReference>
<keyword evidence="5" id="KW-1185">Reference proteome</keyword>
<evidence type="ECO:0000313" key="4">
    <source>
        <dbReference type="EMBL" id="MDN3709830.1"/>
    </source>
</evidence>
<dbReference type="PROSITE" id="PS51257">
    <property type="entry name" value="PROKAR_LIPOPROTEIN"/>
    <property type="match status" value="1"/>
</dbReference>
<dbReference type="PANTHER" id="PTHR30203">
    <property type="entry name" value="OUTER MEMBRANE CATION EFFLUX PROTEIN"/>
    <property type="match status" value="1"/>
</dbReference>
<dbReference type="Pfam" id="PF02321">
    <property type="entry name" value="OEP"/>
    <property type="match status" value="2"/>
</dbReference>
<keyword evidence="2" id="KW-0472">Membrane</keyword>
<evidence type="ECO:0000313" key="3">
    <source>
        <dbReference type="EMBL" id="MDN3705699.1"/>
    </source>
</evidence>
<dbReference type="InterPro" id="IPR003423">
    <property type="entry name" value="OMP_efflux"/>
</dbReference>
<dbReference type="SUPFAM" id="SSF56954">
    <property type="entry name" value="Outer membrane efflux proteins (OEP)"/>
    <property type="match status" value="1"/>
</dbReference>
<evidence type="ECO:0000313" key="5">
    <source>
        <dbReference type="Proteomes" id="UP001242368"/>
    </source>
</evidence>
<comment type="caution">
    <text evidence="3">The sequence shown here is derived from an EMBL/GenBank/DDBJ whole genome shotgun (WGS) entry which is preliminary data.</text>
</comment>
<gene>
    <name evidence="3" type="ORF">QW060_00985</name>
    <name evidence="4" type="ORF">QW060_23120</name>
</gene>
<proteinExistence type="inferred from homology"/>
<name>A0ABT8CRJ9_9FLAO</name>
<keyword evidence="2" id="KW-1134">Transmembrane beta strand</keyword>
<keyword evidence="2" id="KW-0812">Transmembrane</keyword>
<reference evidence="5" key="2">
    <citation type="journal article" date="2019" name="Int. J. Syst. Evol. Microbiol.">
        <title>The Global Catalogue of Microorganisms (GCM) 10K type strain sequencing project: providing services to taxonomists for standard genome sequencing and annotation.</title>
        <authorList>
            <consortium name="The Broad Institute Genomics Platform"/>
            <consortium name="The Broad Institute Genome Sequencing Center for Infectious Disease"/>
            <person name="Wu L."/>
            <person name="Ma J."/>
        </authorList>
    </citation>
    <scope>NUCLEOTIDE SEQUENCE [LARGE SCALE GENOMIC DNA]</scope>
    <source>
        <strain evidence="5">CECT 7184</strain>
    </source>
</reference>
<keyword evidence="2" id="KW-0564">Palmitate</keyword>
<evidence type="ECO:0000256" key="2">
    <source>
        <dbReference type="RuleBase" id="RU362097"/>
    </source>
</evidence>
<evidence type="ECO:0000256" key="1">
    <source>
        <dbReference type="ARBA" id="ARBA00007613"/>
    </source>
</evidence>
<dbReference type="RefSeq" id="WP_290361857.1">
    <property type="nucleotide sequence ID" value="NZ_JAUFQU010000001.1"/>
</dbReference>
<dbReference type="EMBL" id="JAUFQU010000001">
    <property type="protein sequence ID" value="MDN3705699.1"/>
    <property type="molecule type" value="Genomic_DNA"/>
</dbReference>
<accession>A0ABT8CRJ9</accession>
<dbReference type="Gene3D" id="1.20.1600.10">
    <property type="entry name" value="Outer membrane efflux proteins (OEP)"/>
    <property type="match status" value="1"/>
</dbReference>
<reference evidence="3" key="1">
    <citation type="journal article" date="2014" name="Int. J. Syst. Evol. Microbiol.">
        <title>Complete genome of a new Firmicutes species belonging to the dominant human colonic microbiota ('Ruminococcus bicirculans') reveals two chromosomes and a selective capacity to utilize plant glucans.</title>
        <authorList>
            <consortium name="NISC Comparative Sequencing Program"/>
            <person name="Wegmann U."/>
            <person name="Louis P."/>
            <person name="Goesmann A."/>
            <person name="Henrissat B."/>
            <person name="Duncan S.H."/>
            <person name="Flint H.J."/>
        </authorList>
    </citation>
    <scope>NUCLEOTIDE SEQUENCE</scope>
    <source>
        <strain evidence="3">CECT 7184</strain>
    </source>
</reference>
<dbReference type="NCBIfam" id="TIGR01845">
    <property type="entry name" value="outer_NodT"/>
    <property type="match status" value="1"/>
</dbReference>
<dbReference type="PANTHER" id="PTHR30203:SF33">
    <property type="entry name" value="BLR4455 PROTEIN"/>
    <property type="match status" value="1"/>
</dbReference>
<organism evidence="3 5">
    <name type="scientific">Paenimyroides ceti</name>
    <dbReference type="NCBI Taxonomy" id="395087"/>
    <lineage>
        <taxon>Bacteria</taxon>
        <taxon>Pseudomonadati</taxon>
        <taxon>Bacteroidota</taxon>
        <taxon>Flavobacteriia</taxon>
        <taxon>Flavobacteriales</taxon>
        <taxon>Flavobacteriaceae</taxon>
        <taxon>Paenimyroides</taxon>
    </lineage>
</organism>
<sequence length="466" mass="51812">MKILYRTLAIVVLGATLQSCLATKNYERPEVINESYFRSDNLPQDSLSMAQVSWKTIFKDPVLTNHIEKALENNIDIRVAIENITAAQSIVFQGKMGYYPTLNLGANYTHSVNSENTQIGRIIGRRQRLDQYDITANVSWELDVWGKITSQKKASVASYLQTVATHQAVKTQVISSVASAYFQLLALDEQKAIALSTIANRQQSLETNKALKDAGRITEVAVKQTEAQLFNAEALLLDIENNIKIQENVISVLLGEMPHTIERSTLDAQYFDIDLNTGFPAQLLMNRPDVIAAENGLINAFEMTNVAKTAFYPTLRLTATGGLQSVDFAKLFDPTSLFGNFVAGLAQPILNGRQIRTQYEVSLTTKEKAFLNYKQTILNASKEVSDALYTYETMEKKAVLKEKEALAYSTAVEYSEELLNNGMASYIEVLTAKENELNAELSVVNTQFAQWNALIQLYKALGGGIN</sequence>
<dbReference type="Gene3D" id="2.20.200.10">
    <property type="entry name" value="Outer membrane efflux proteins (OEP)"/>
    <property type="match status" value="1"/>
</dbReference>
<comment type="similarity">
    <text evidence="1 2">Belongs to the outer membrane factor (OMF) (TC 1.B.17) family.</text>
</comment>
<dbReference type="EMBL" id="JAUFQU010000061">
    <property type="protein sequence ID" value="MDN3709830.1"/>
    <property type="molecule type" value="Genomic_DNA"/>
</dbReference>